<dbReference type="AlphaFoldDB" id="A0A8K1CPJ6"/>
<organism evidence="2 3">
    <name type="scientific">Pythium oligandrum</name>
    <name type="common">Mycoparasitic fungus</name>
    <dbReference type="NCBI Taxonomy" id="41045"/>
    <lineage>
        <taxon>Eukaryota</taxon>
        <taxon>Sar</taxon>
        <taxon>Stramenopiles</taxon>
        <taxon>Oomycota</taxon>
        <taxon>Peronosporomycetes</taxon>
        <taxon>Pythiales</taxon>
        <taxon>Pythiaceae</taxon>
        <taxon>Pythium</taxon>
    </lineage>
</organism>
<dbReference type="Proteomes" id="UP000794436">
    <property type="component" value="Unassembled WGS sequence"/>
</dbReference>
<dbReference type="GO" id="GO:0003700">
    <property type="term" value="F:DNA-binding transcription factor activity"/>
    <property type="evidence" value="ECO:0007669"/>
    <property type="project" value="InterPro"/>
</dbReference>
<evidence type="ECO:0008006" key="4">
    <source>
        <dbReference type="Google" id="ProtNLM"/>
    </source>
</evidence>
<feature type="region of interest" description="Disordered" evidence="1">
    <location>
        <begin position="94"/>
        <end position="169"/>
    </location>
</feature>
<comment type="caution">
    <text evidence="2">The sequence shown here is derived from an EMBL/GenBank/DDBJ whole genome shotgun (WGS) entry which is preliminary data.</text>
</comment>
<protein>
    <recommendedName>
        <fullName evidence="4">BZIP domain-containing protein</fullName>
    </recommendedName>
</protein>
<dbReference type="SUPFAM" id="SSF57959">
    <property type="entry name" value="Leucine zipper domain"/>
    <property type="match status" value="1"/>
</dbReference>
<feature type="compositionally biased region" description="Low complexity" evidence="1">
    <location>
        <begin position="19"/>
        <end position="35"/>
    </location>
</feature>
<proteinExistence type="predicted"/>
<reference evidence="2" key="1">
    <citation type="submission" date="2019-03" db="EMBL/GenBank/DDBJ databases">
        <title>Long read genome sequence of the mycoparasitic Pythium oligandrum ATCC 38472 isolated from sugarbeet rhizosphere.</title>
        <authorList>
            <person name="Gaulin E."/>
        </authorList>
    </citation>
    <scope>NUCLEOTIDE SEQUENCE</scope>
    <source>
        <strain evidence="2">ATCC 38472_TT</strain>
    </source>
</reference>
<accession>A0A8K1CPJ6</accession>
<sequence length="516" mass="56736">MEAFHNLLREATNSRNTATGSSSLPSTGSLTQSLQGSLGMPQGMSMGMNLPLSLGNLPGSNTLAPIHRMNPLMAANSQMFPSLNASIPGLTTAPGSAAPASTTSTPSSSTAASKEKGGKATAAASKKRKAPASTASKDSDDDTQEYEDPKAKRRAQIAKAARKHRQRQKDELIALRAKVKDLKEQIEVLQSSEPSEHNTELGWKQEAEQHAEIRARVDQENEFLRKTLMEQMKFIQRLQDYFTKQPLLNMPSLDLILNSSSSATMTTPAALSNSSSTLQLQSSSFQDQLRRLANDSMATADKALSECETSFRTPKNPTMSYFGLEVQYEMGKTEMGIYFRHHIYNCDASSVMVDLWECIGDANFEKKFPFVESTEVLEEVDSNTKYIRRVVNLTMGDAGQANSVLKEENLLVNQKRENPDGSIYIIARTVKNDPSHPKAADHIRRDTTTTISLRNFNDGNGAGCLLLWSVKVLVDTDADERSKPANVPDIILKNMFEVTPVYVKGVVDRARGVMPH</sequence>
<evidence type="ECO:0000313" key="3">
    <source>
        <dbReference type="Proteomes" id="UP000794436"/>
    </source>
</evidence>
<dbReference type="InterPro" id="IPR046347">
    <property type="entry name" value="bZIP_sf"/>
</dbReference>
<evidence type="ECO:0000256" key="1">
    <source>
        <dbReference type="SAM" id="MobiDB-lite"/>
    </source>
</evidence>
<feature type="compositionally biased region" description="Low complexity" evidence="1">
    <location>
        <begin position="94"/>
        <end position="112"/>
    </location>
</feature>
<dbReference type="CDD" id="cd14686">
    <property type="entry name" value="bZIP"/>
    <property type="match status" value="1"/>
</dbReference>
<evidence type="ECO:0000313" key="2">
    <source>
        <dbReference type="EMBL" id="TMW66380.1"/>
    </source>
</evidence>
<feature type="compositionally biased region" description="Basic residues" evidence="1">
    <location>
        <begin position="151"/>
        <end position="167"/>
    </location>
</feature>
<feature type="region of interest" description="Disordered" evidence="1">
    <location>
        <begin position="1"/>
        <end position="44"/>
    </location>
</feature>
<name>A0A8K1CPJ6_PYTOL</name>
<dbReference type="OrthoDB" id="76219at2759"/>
<keyword evidence="3" id="KW-1185">Reference proteome</keyword>
<dbReference type="EMBL" id="SPLM01000036">
    <property type="protein sequence ID" value="TMW66380.1"/>
    <property type="molecule type" value="Genomic_DNA"/>
</dbReference>
<gene>
    <name evidence="2" type="ORF">Poli38472_004145</name>
</gene>